<dbReference type="SMART" id="SM01033">
    <property type="entry name" value="BING4CT"/>
    <property type="match status" value="1"/>
</dbReference>
<dbReference type="FunCoup" id="A0A1D2VCP7">
    <property type="interactions" value="1108"/>
</dbReference>
<feature type="repeat" description="WD" evidence="8">
    <location>
        <begin position="262"/>
        <end position="303"/>
    </location>
</feature>
<dbReference type="GO" id="GO:0032040">
    <property type="term" value="C:small-subunit processome"/>
    <property type="evidence" value="ECO:0007669"/>
    <property type="project" value="EnsemblFungi"/>
</dbReference>
<dbReference type="Gene3D" id="2.130.10.10">
    <property type="entry name" value="YVTN repeat-like/Quinoprotein amine dehydrogenase"/>
    <property type="match status" value="1"/>
</dbReference>
<dbReference type="GO" id="GO:0030688">
    <property type="term" value="C:preribosome, small subunit precursor"/>
    <property type="evidence" value="ECO:0007669"/>
    <property type="project" value="EnsemblFungi"/>
</dbReference>
<keyword evidence="6" id="KW-0539">Nucleus</keyword>
<comment type="subcellular location">
    <subcellularLocation>
        <location evidence="2">Nucleus</location>
        <location evidence="2">Nucleolus</location>
    </subcellularLocation>
</comment>
<evidence type="ECO:0000256" key="7">
    <source>
        <dbReference type="ARBA" id="ARBA00076453"/>
    </source>
</evidence>
<dbReference type="Pfam" id="PF00400">
    <property type="entry name" value="WD40"/>
    <property type="match status" value="1"/>
</dbReference>
<evidence type="ECO:0000256" key="4">
    <source>
        <dbReference type="ARBA" id="ARBA00022574"/>
    </source>
</evidence>
<comment type="function">
    <text evidence="1">Involved in nucleolar processing of pre-18S ribosomal RNA.</text>
</comment>
<dbReference type="Proteomes" id="UP000095038">
    <property type="component" value="Unassembled WGS sequence"/>
</dbReference>
<accession>A0A1D2VCP7</accession>
<evidence type="ECO:0000256" key="2">
    <source>
        <dbReference type="ARBA" id="ARBA00004604"/>
    </source>
</evidence>
<dbReference type="GeneID" id="30964440"/>
<organism evidence="11 12">
    <name type="scientific">Ascoidea rubescens DSM 1968</name>
    <dbReference type="NCBI Taxonomy" id="1344418"/>
    <lineage>
        <taxon>Eukaryota</taxon>
        <taxon>Fungi</taxon>
        <taxon>Dikarya</taxon>
        <taxon>Ascomycota</taxon>
        <taxon>Saccharomycotina</taxon>
        <taxon>Saccharomycetes</taxon>
        <taxon>Ascoideaceae</taxon>
        <taxon>Ascoidea</taxon>
    </lineage>
</organism>
<name>A0A1D2VCP7_9ASCO</name>
<keyword evidence="5" id="KW-0677">Repeat</keyword>
<sequence length="527" mass="59897">MVAKQKIIKDSTVIRYASETPFSGVKKEKKKEFNKNVHSKKHYKRLKDEEIIAKEQRLLLTEEAGYLEAEGLEKTYNFTQKEIKENVDVGTANKAFALKLNEFGPYTLDYTTNGRKLLIGGKKGHVASMDWRQGTLDCELHLNETVNAVKYFHNEQYFAVAQKKYTFVYNKEGVELHRLSQHIEATSLDFLPYHFLLVSAGNTGFLKYHDVSTGEMVSEFRTKLGPTVSMRQNPWNAVINLGHANGQVTLWIPNSSTPVAKLQVCRGPVRSLAVSRDGRYMACSGADKSLKIWDIRKLSNLKEMESYYTPTPANSLDISDTGLLSIGWGPHVTVWKDILKTRQKSPYMNHLIPGSQIQTVRYVPFEDILGVGHNDGISSLIIPGSGEANFDALEANPYETSEQRKDKEVTSLLNKLSPDLIAYDPFSLGLVGKKARDTIKLKKDYLAKLTGETAKKEGQPEAKKESRGRISAVRRHLRKKNNNVIDQRRVRLERNLKREKELRQKKLESKNVEEETDLFAPAFSRFK</sequence>
<keyword evidence="9" id="KW-0175">Coiled coil</keyword>
<proteinExistence type="predicted"/>
<dbReference type="PROSITE" id="PS50082">
    <property type="entry name" value="WD_REPEATS_2"/>
    <property type="match status" value="1"/>
</dbReference>
<dbReference type="GO" id="GO:0000472">
    <property type="term" value="P:endonucleolytic cleavage to generate mature 5'-end of SSU-rRNA from (SSU-rRNA, 5.8S rRNA, LSU-rRNA)"/>
    <property type="evidence" value="ECO:0007669"/>
    <property type="project" value="EnsemblFungi"/>
</dbReference>
<evidence type="ECO:0000313" key="11">
    <source>
        <dbReference type="EMBL" id="ODV59237.1"/>
    </source>
</evidence>
<dbReference type="PANTHER" id="PTHR14085">
    <property type="entry name" value="WD-REPEAT PROTEIN BING4"/>
    <property type="match status" value="1"/>
</dbReference>
<keyword evidence="3" id="KW-0698">rRNA processing</keyword>
<evidence type="ECO:0000256" key="8">
    <source>
        <dbReference type="PROSITE-ProRule" id="PRU00221"/>
    </source>
</evidence>
<evidence type="ECO:0000256" key="6">
    <source>
        <dbReference type="ARBA" id="ARBA00023242"/>
    </source>
</evidence>
<keyword evidence="12" id="KW-1185">Reference proteome</keyword>
<evidence type="ECO:0000313" key="12">
    <source>
        <dbReference type="Proteomes" id="UP000095038"/>
    </source>
</evidence>
<dbReference type="GO" id="GO:0000447">
    <property type="term" value="P:endonucleolytic cleavage in ITS1 to separate SSU-rRNA from 5.8S rRNA and LSU-rRNA from tricistronic rRNA transcript (SSU-rRNA, 5.8S rRNA, LSU-rRNA)"/>
    <property type="evidence" value="ECO:0007669"/>
    <property type="project" value="EnsemblFungi"/>
</dbReference>
<dbReference type="SMART" id="SM00320">
    <property type="entry name" value="WD40"/>
    <property type="match status" value="2"/>
</dbReference>
<dbReference type="PROSITE" id="PS50294">
    <property type="entry name" value="WD_REPEATS_REGION"/>
    <property type="match status" value="1"/>
</dbReference>
<evidence type="ECO:0000259" key="10">
    <source>
        <dbReference type="SMART" id="SM01033"/>
    </source>
</evidence>
<dbReference type="EMBL" id="KV454487">
    <property type="protein sequence ID" value="ODV59237.1"/>
    <property type="molecule type" value="Genomic_DNA"/>
</dbReference>
<keyword evidence="4 8" id="KW-0853">WD repeat</keyword>
<dbReference type="InterPro" id="IPR012952">
    <property type="entry name" value="BING4_C_dom"/>
</dbReference>
<dbReference type="AlphaFoldDB" id="A0A1D2VCP7"/>
<dbReference type="InterPro" id="IPR040315">
    <property type="entry name" value="WDR46/Utp7"/>
</dbReference>
<protein>
    <recommendedName>
        <fullName evidence="7">U three protein 7</fullName>
    </recommendedName>
</protein>
<dbReference type="InterPro" id="IPR001680">
    <property type="entry name" value="WD40_rpt"/>
</dbReference>
<evidence type="ECO:0000256" key="3">
    <source>
        <dbReference type="ARBA" id="ARBA00022552"/>
    </source>
</evidence>
<feature type="coiled-coil region" evidence="9">
    <location>
        <begin position="482"/>
        <end position="517"/>
    </location>
</feature>
<dbReference type="OrthoDB" id="10251154at2759"/>
<gene>
    <name evidence="11" type="ORF">ASCRUDRAFT_37837</name>
</gene>
<reference evidence="12" key="1">
    <citation type="submission" date="2016-05" db="EMBL/GenBank/DDBJ databases">
        <title>Comparative genomics of biotechnologically important yeasts.</title>
        <authorList>
            <consortium name="DOE Joint Genome Institute"/>
            <person name="Riley R."/>
            <person name="Haridas S."/>
            <person name="Wolfe K.H."/>
            <person name="Lopes M.R."/>
            <person name="Hittinger C.T."/>
            <person name="Goker M."/>
            <person name="Salamov A."/>
            <person name="Wisecaver J."/>
            <person name="Long T.M."/>
            <person name="Aerts A.L."/>
            <person name="Barry K."/>
            <person name="Choi C."/>
            <person name="Clum A."/>
            <person name="Coughlan A.Y."/>
            <person name="Deshpande S."/>
            <person name="Douglass A.P."/>
            <person name="Hanson S.J."/>
            <person name="Klenk H.-P."/>
            <person name="Labutti K."/>
            <person name="Lapidus A."/>
            <person name="Lindquist E."/>
            <person name="Lipzen A."/>
            <person name="Meier-Kolthoff J.P."/>
            <person name="Ohm R.A."/>
            <person name="Otillar R.P."/>
            <person name="Pangilinan J."/>
            <person name="Peng Y."/>
            <person name="Rokas A."/>
            <person name="Rosa C.A."/>
            <person name="Scheuner C."/>
            <person name="Sibirny A.A."/>
            <person name="Slot J.C."/>
            <person name="Stielow J.B."/>
            <person name="Sun H."/>
            <person name="Kurtzman C.P."/>
            <person name="Blackwell M."/>
            <person name="Grigoriev I.V."/>
            <person name="Jeffries T.W."/>
        </authorList>
    </citation>
    <scope>NUCLEOTIDE SEQUENCE [LARGE SCALE GENOMIC DNA]</scope>
    <source>
        <strain evidence="12">DSM 1968</strain>
    </source>
</reference>
<evidence type="ECO:0000256" key="5">
    <source>
        <dbReference type="ARBA" id="ARBA00022737"/>
    </source>
</evidence>
<dbReference type="STRING" id="1344418.A0A1D2VCP7"/>
<dbReference type="RefSeq" id="XP_020045544.1">
    <property type="nucleotide sequence ID" value="XM_020190804.1"/>
</dbReference>
<dbReference type="FunFam" id="2.130.10.10:FF:000378">
    <property type="entry name" value="U3 small nucleolar RNA-associated protein 7"/>
    <property type="match status" value="1"/>
</dbReference>
<dbReference type="SUPFAM" id="SSF50978">
    <property type="entry name" value="WD40 repeat-like"/>
    <property type="match status" value="1"/>
</dbReference>
<evidence type="ECO:0000256" key="1">
    <source>
        <dbReference type="ARBA" id="ARBA00004099"/>
    </source>
</evidence>
<dbReference type="InParanoid" id="A0A1D2VCP7"/>
<dbReference type="PANTHER" id="PTHR14085:SF3">
    <property type="entry name" value="WD REPEAT-CONTAINING PROTEIN 46"/>
    <property type="match status" value="1"/>
</dbReference>
<feature type="domain" description="BING4 C-terminal" evidence="10">
    <location>
        <begin position="346"/>
        <end position="425"/>
    </location>
</feature>
<dbReference type="GO" id="GO:0030686">
    <property type="term" value="C:90S preribosome"/>
    <property type="evidence" value="ECO:0007669"/>
    <property type="project" value="TreeGrafter"/>
</dbReference>
<dbReference type="InterPro" id="IPR015943">
    <property type="entry name" value="WD40/YVTN_repeat-like_dom_sf"/>
</dbReference>
<evidence type="ECO:0000256" key="9">
    <source>
        <dbReference type="SAM" id="Coils"/>
    </source>
</evidence>
<dbReference type="InterPro" id="IPR036322">
    <property type="entry name" value="WD40_repeat_dom_sf"/>
</dbReference>
<dbReference type="Pfam" id="PF08149">
    <property type="entry name" value="BING4CT"/>
    <property type="match status" value="1"/>
</dbReference>
<dbReference type="GO" id="GO:0000480">
    <property type="term" value="P:endonucleolytic cleavage in 5'-ETS of tricistronic rRNA transcript (SSU-rRNA, 5.8S rRNA, LSU-rRNA)"/>
    <property type="evidence" value="ECO:0007669"/>
    <property type="project" value="EnsemblFungi"/>
</dbReference>